<dbReference type="PROSITE" id="PS50011">
    <property type="entry name" value="PROTEIN_KINASE_DOM"/>
    <property type="match status" value="1"/>
</dbReference>
<organism evidence="18 19">
    <name type="scientific">Momordica charantia</name>
    <name type="common">Bitter gourd</name>
    <name type="synonym">Balsam pear</name>
    <dbReference type="NCBI Taxonomy" id="3673"/>
    <lineage>
        <taxon>Eukaryota</taxon>
        <taxon>Viridiplantae</taxon>
        <taxon>Streptophyta</taxon>
        <taxon>Embryophyta</taxon>
        <taxon>Tracheophyta</taxon>
        <taxon>Spermatophyta</taxon>
        <taxon>Magnoliopsida</taxon>
        <taxon>eudicotyledons</taxon>
        <taxon>Gunneridae</taxon>
        <taxon>Pentapetalae</taxon>
        <taxon>rosids</taxon>
        <taxon>fabids</taxon>
        <taxon>Cucurbitales</taxon>
        <taxon>Cucurbitaceae</taxon>
        <taxon>Momordiceae</taxon>
        <taxon>Momordica</taxon>
    </lineage>
</organism>
<dbReference type="SUPFAM" id="SSF52058">
    <property type="entry name" value="L domain-like"/>
    <property type="match status" value="2"/>
</dbReference>
<dbReference type="FunFam" id="3.80.10.10:FF:002656">
    <property type="entry name" value="Probably inactive leucine-rich repeat receptor-like protein kinase At3g28040"/>
    <property type="match status" value="1"/>
</dbReference>
<dbReference type="Gene3D" id="3.80.10.10">
    <property type="entry name" value="Ribonuclease Inhibitor"/>
    <property type="match status" value="3"/>
</dbReference>
<dbReference type="InterPro" id="IPR032675">
    <property type="entry name" value="LRR_dom_sf"/>
</dbReference>
<dbReference type="FunFam" id="1.10.510.10:FF:000267">
    <property type="entry name" value="probable LRR receptor-like serine/threonine-protein kinase IRK"/>
    <property type="match status" value="1"/>
</dbReference>
<dbReference type="FunFam" id="3.80.10.10:FF:000275">
    <property type="entry name" value="Leucine-rich repeat receptor-like protein kinase"/>
    <property type="match status" value="1"/>
</dbReference>
<gene>
    <name evidence="19" type="primary">LOC111014681</name>
</gene>
<evidence type="ECO:0000256" key="4">
    <source>
        <dbReference type="ARBA" id="ARBA00022614"/>
    </source>
</evidence>
<evidence type="ECO:0000256" key="14">
    <source>
        <dbReference type="PROSITE-ProRule" id="PRU10141"/>
    </source>
</evidence>
<feature type="binding site" evidence="14">
    <location>
        <position position="758"/>
    </location>
    <ligand>
        <name>ATP</name>
        <dbReference type="ChEBI" id="CHEBI:30616"/>
    </ligand>
</feature>
<name>A0A6J1CTP7_MOMCH</name>
<dbReference type="InterPro" id="IPR000719">
    <property type="entry name" value="Prot_kinase_dom"/>
</dbReference>
<dbReference type="InterPro" id="IPR055414">
    <property type="entry name" value="LRR_R13L4/SHOC2-like"/>
</dbReference>
<dbReference type="InterPro" id="IPR013210">
    <property type="entry name" value="LRR_N_plant-typ"/>
</dbReference>
<feature type="domain" description="Protein kinase" evidence="17">
    <location>
        <begin position="725"/>
        <end position="1004"/>
    </location>
</feature>
<dbReference type="SUPFAM" id="SSF56112">
    <property type="entry name" value="Protein kinase-like (PK-like)"/>
    <property type="match status" value="1"/>
</dbReference>
<sequence>MGFLRFLLLPLLGFMALLLPCCCIAGNGVSPQLNDDILGLIVFKSDLHDPSSSLASWNEDDESPCSWRFVKCNPVSGRVSEVSIDGLGLAGRIGRGLEKLQHLKVLSLSNNNFTSNLSPELVLPASLERVNFSRNGLSGRIPSSVIAMSSVRFLDFSDNLFSGPLSDEMFINCSSLHFVSFASNLLEGPVPKTLLTRCLYLNTLNLSTNRFSGSLDFAPGIWSLTRLRTLDLSNNALSGYFPQGISAIHNLKELKLQSNQFSGPLPSDLGLCPHLGSLDVSRNRLAGPLPESMRLLTSLTFLDIGFNTFSGEFPQWIGNMTSLEYVDFYSNGFTGSLPLEMGGLRSVKFMSFSNNKLSGNIPKSLMDCSKLSVIKLGGNSFNGGLPEGLFELGLEEIDFSHNELTGSIPSGSSRLYESLTRLDLSRNNLKGNFPAEMGLYKNLRYLNLSLNNLQAKIPPEMGFFQNLSVLDLRSSAVYGEIPGDLCDSGSLGILQLDGNSLSGPIPDQIGNCLSLYLLSLSHNNLSGSIPKSISKLSKLEILRLESNELSGEIPQELGVLQNLLAVNISYNRLTGRLPVGGIFPSLDQSALQGNLGICSPLLKGPCKMNVPKPLVLDPNAYPTQMGPQSSRNKPSEYSKPSHHVFFSVSAVVAISAATLIAIGVLVITLLNVSARRRSLAFVDNALESMCSSSSKSGTVAAGKLILFDSSSRGSPNWVSNHEELLNKASEIGGGVFGTVYKVSLGGDGGGGRVVAIKKLVKSNMIQNLEDFDREIRILGKVKHPNLISLKGYYWTTQTQLLVMEYAPNGSLQTQLHGRLPSTPPLSWENRFKIVLGTAKGLAHLHHSFRPPIVHYNLKPSNILLDDNFNPKICDYGLARLLTKLDKHVVNNRFQSALGYVAPELACQSIRVNEKCDVHGFGVMILEIVTGRRPVEYGEDNVVILTDHVRYLLERGNVLECIDASMGEYLEDEVVPILKLALVCTSQIPSSRPSMAEVVQILQVIQAPVPQRIEAF</sequence>
<evidence type="ECO:0000313" key="19">
    <source>
        <dbReference type="RefSeq" id="XP_022145170.1"/>
    </source>
</evidence>
<dbReference type="FunFam" id="3.80.10.10:FF:000317">
    <property type="entry name" value="Inactive leucine-rich repeat receptor-like protein kinase"/>
    <property type="match status" value="1"/>
</dbReference>
<keyword evidence="7" id="KW-0677">Repeat</keyword>
<keyword evidence="13" id="KW-0325">Glycoprotein</keyword>
<dbReference type="GO" id="GO:0005524">
    <property type="term" value="F:ATP binding"/>
    <property type="evidence" value="ECO:0007669"/>
    <property type="project" value="UniProtKB-UniRule"/>
</dbReference>
<keyword evidence="3" id="KW-0597">Phosphoprotein</keyword>
<evidence type="ECO:0000256" key="5">
    <source>
        <dbReference type="ARBA" id="ARBA00022692"/>
    </source>
</evidence>
<evidence type="ECO:0000256" key="13">
    <source>
        <dbReference type="ARBA" id="ARBA00023180"/>
    </source>
</evidence>
<protein>
    <submittedName>
        <fullName evidence="19">Probably inactive leucine-rich repeat receptor-like protein kinase At3g28040</fullName>
    </submittedName>
</protein>
<keyword evidence="18" id="KW-1185">Reference proteome</keyword>
<dbReference type="Gene3D" id="3.30.200.20">
    <property type="entry name" value="Phosphorylase Kinase, domain 1"/>
    <property type="match status" value="1"/>
</dbReference>
<dbReference type="InterPro" id="IPR011009">
    <property type="entry name" value="Kinase-like_dom_sf"/>
</dbReference>
<evidence type="ECO:0000256" key="1">
    <source>
        <dbReference type="ARBA" id="ARBA00004479"/>
    </source>
</evidence>
<keyword evidence="11 15" id="KW-0472">Membrane</keyword>
<keyword evidence="9 14" id="KW-0067">ATP-binding</keyword>
<keyword evidence="12" id="KW-0675">Receptor</keyword>
<dbReference type="InterPro" id="IPR017441">
    <property type="entry name" value="Protein_kinase_ATP_BS"/>
</dbReference>
<dbReference type="KEGG" id="mcha:111014681"/>
<dbReference type="PANTHER" id="PTHR48056">
    <property type="entry name" value="LRR RECEPTOR-LIKE SERINE/THREONINE-PROTEIN KINASE-RELATED"/>
    <property type="match status" value="1"/>
</dbReference>
<keyword evidence="6 16" id="KW-0732">Signal</keyword>
<accession>A0A6J1CTP7</accession>
<dbReference type="CDD" id="cd14066">
    <property type="entry name" value="STKc_IRAK"/>
    <property type="match status" value="1"/>
</dbReference>
<feature type="signal peptide" evidence="16">
    <location>
        <begin position="1"/>
        <end position="25"/>
    </location>
</feature>
<dbReference type="GO" id="GO:0033612">
    <property type="term" value="F:receptor serine/threonine kinase binding"/>
    <property type="evidence" value="ECO:0007669"/>
    <property type="project" value="TreeGrafter"/>
</dbReference>
<dbReference type="Proteomes" id="UP000504603">
    <property type="component" value="Unplaced"/>
</dbReference>
<dbReference type="GeneID" id="111014681"/>
<evidence type="ECO:0000256" key="8">
    <source>
        <dbReference type="ARBA" id="ARBA00022741"/>
    </source>
</evidence>
<reference evidence="19" key="1">
    <citation type="submission" date="2025-08" db="UniProtKB">
        <authorList>
            <consortium name="RefSeq"/>
        </authorList>
    </citation>
    <scope>IDENTIFICATION</scope>
    <source>
        <strain evidence="19">OHB3-1</strain>
    </source>
</reference>
<evidence type="ECO:0000256" key="7">
    <source>
        <dbReference type="ARBA" id="ARBA00022737"/>
    </source>
</evidence>
<evidence type="ECO:0000313" key="18">
    <source>
        <dbReference type="Proteomes" id="UP000504603"/>
    </source>
</evidence>
<dbReference type="Pfam" id="PF23598">
    <property type="entry name" value="LRR_14"/>
    <property type="match status" value="1"/>
</dbReference>
<dbReference type="GO" id="GO:0016020">
    <property type="term" value="C:membrane"/>
    <property type="evidence" value="ECO:0007669"/>
    <property type="project" value="UniProtKB-SubCell"/>
</dbReference>
<comment type="subcellular location">
    <subcellularLocation>
        <location evidence="1">Membrane</location>
        <topology evidence="1">Single-pass type I membrane protein</topology>
    </subcellularLocation>
</comment>
<dbReference type="Pfam" id="PF00069">
    <property type="entry name" value="Pkinase"/>
    <property type="match status" value="1"/>
</dbReference>
<keyword evidence="8 14" id="KW-0547">Nucleotide-binding</keyword>
<dbReference type="Pfam" id="PF00560">
    <property type="entry name" value="LRR_1"/>
    <property type="match status" value="7"/>
</dbReference>
<evidence type="ECO:0000256" key="10">
    <source>
        <dbReference type="ARBA" id="ARBA00022989"/>
    </source>
</evidence>
<dbReference type="AlphaFoldDB" id="A0A6J1CTP7"/>
<evidence type="ECO:0000256" key="15">
    <source>
        <dbReference type="SAM" id="Phobius"/>
    </source>
</evidence>
<proteinExistence type="inferred from homology"/>
<dbReference type="PROSITE" id="PS00107">
    <property type="entry name" value="PROTEIN_KINASE_ATP"/>
    <property type="match status" value="1"/>
</dbReference>
<feature type="chain" id="PRO_5027074639" evidence="16">
    <location>
        <begin position="26"/>
        <end position="1015"/>
    </location>
</feature>
<dbReference type="Pfam" id="PF08263">
    <property type="entry name" value="LRRNT_2"/>
    <property type="match status" value="1"/>
</dbReference>
<evidence type="ECO:0000256" key="16">
    <source>
        <dbReference type="SAM" id="SignalP"/>
    </source>
</evidence>
<dbReference type="Gene3D" id="1.10.510.10">
    <property type="entry name" value="Transferase(Phosphotransferase) domain 1"/>
    <property type="match status" value="1"/>
</dbReference>
<evidence type="ECO:0000256" key="6">
    <source>
        <dbReference type="ARBA" id="ARBA00022729"/>
    </source>
</evidence>
<dbReference type="InterPro" id="IPR001611">
    <property type="entry name" value="Leu-rich_rpt"/>
</dbReference>
<dbReference type="OrthoDB" id="676979at2759"/>
<dbReference type="RefSeq" id="XP_022145170.1">
    <property type="nucleotide sequence ID" value="XM_022289478.1"/>
</dbReference>
<comment type="similarity">
    <text evidence="2">Belongs to the RLP family.</text>
</comment>
<evidence type="ECO:0000256" key="2">
    <source>
        <dbReference type="ARBA" id="ARBA00009592"/>
    </source>
</evidence>
<evidence type="ECO:0000259" key="17">
    <source>
        <dbReference type="PROSITE" id="PS50011"/>
    </source>
</evidence>
<evidence type="ECO:0000256" key="11">
    <source>
        <dbReference type="ARBA" id="ARBA00023136"/>
    </source>
</evidence>
<keyword evidence="4" id="KW-0433">Leucine-rich repeat</keyword>
<evidence type="ECO:0000256" key="3">
    <source>
        <dbReference type="ARBA" id="ARBA00022553"/>
    </source>
</evidence>
<feature type="transmembrane region" description="Helical" evidence="15">
    <location>
        <begin position="644"/>
        <end position="670"/>
    </location>
</feature>
<dbReference type="InterPro" id="IPR050647">
    <property type="entry name" value="Plant_LRR-RLKs"/>
</dbReference>
<dbReference type="GO" id="GO:0004672">
    <property type="term" value="F:protein kinase activity"/>
    <property type="evidence" value="ECO:0007669"/>
    <property type="project" value="InterPro"/>
</dbReference>
<keyword evidence="10 15" id="KW-1133">Transmembrane helix</keyword>
<dbReference type="InterPro" id="IPR003591">
    <property type="entry name" value="Leu-rich_rpt_typical-subtyp"/>
</dbReference>
<evidence type="ECO:0000256" key="12">
    <source>
        <dbReference type="ARBA" id="ARBA00023170"/>
    </source>
</evidence>
<keyword evidence="5 15" id="KW-0812">Transmembrane</keyword>
<dbReference type="PANTHER" id="PTHR48056:SF39">
    <property type="entry name" value="PROTEIN KINASE DOMAIN-CONTAINING PROTEIN"/>
    <property type="match status" value="1"/>
</dbReference>
<dbReference type="SMART" id="SM00369">
    <property type="entry name" value="LRR_TYP"/>
    <property type="match status" value="4"/>
</dbReference>
<evidence type="ECO:0000256" key="9">
    <source>
        <dbReference type="ARBA" id="ARBA00022840"/>
    </source>
</evidence>